<keyword evidence="7 8" id="KW-0472">Membrane</keyword>
<dbReference type="AlphaFoldDB" id="A0AA41X8T1"/>
<dbReference type="PANTHER" id="PTHR34975:SF2">
    <property type="entry name" value="SPORE GERMINATION PROTEIN A2"/>
    <property type="match status" value="1"/>
</dbReference>
<dbReference type="GO" id="GO:0016020">
    <property type="term" value="C:membrane"/>
    <property type="evidence" value="ECO:0007669"/>
    <property type="project" value="UniProtKB-SubCell"/>
</dbReference>
<keyword evidence="4" id="KW-0309">Germination</keyword>
<keyword evidence="3" id="KW-0813">Transport</keyword>
<comment type="subcellular location">
    <subcellularLocation>
        <location evidence="1">Membrane</location>
        <topology evidence="1">Multi-pass membrane protein</topology>
    </subcellularLocation>
</comment>
<organism evidence="9 10">
    <name type="scientific">Ectobacillus ponti</name>
    <dbReference type="NCBI Taxonomy" id="2961894"/>
    <lineage>
        <taxon>Bacteria</taxon>
        <taxon>Bacillati</taxon>
        <taxon>Bacillota</taxon>
        <taxon>Bacilli</taxon>
        <taxon>Bacillales</taxon>
        <taxon>Bacillaceae</taxon>
        <taxon>Ectobacillus</taxon>
    </lineage>
</organism>
<evidence type="ECO:0000313" key="9">
    <source>
        <dbReference type="EMBL" id="MCP8970822.1"/>
    </source>
</evidence>
<dbReference type="EMBL" id="JANCLT010000015">
    <property type="protein sequence ID" value="MCP8970822.1"/>
    <property type="molecule type" value="Genomic_DNA"/>
</dbReference>
<feature type="transmembrane region" description="Helical" evidence="8">
    <location>
        <begin position="144"/>
        <end position="162"/>
    </location>
</feature>
<keyword evidence="10" id="KW-1185">Reference proteome</keyword>
<protein>
    <submittedName>
        <fullName evidence="9">Spore germination protein</fullName>
    </submittedName>
</protein>
<dbReference type="RefSeq" id="WP_254760749.1">
    <property type="nucleotide sequence ID" value="NZ_JANCLT010000015.1"/>
</dbReference>
<comment type="similarity">
    <text evidence="2">Belongs to the amino acid-polyamine-organocation (APC) superfamily. Spore germination protein (SGP) (TC 2.A.3.9) family.</text>
</comment>
<evidence type="ECO:0000256" key="4">
    <source>
        <dbReference type="ARBA" id="ARBA00022544"/>
    </source>
</evidence>
<feature type="transmembrane region" description="Helical" evidence="8">
    <location>
        <begin position="270"/>
        <end position="294"/>
    </location>
</feature>
<feature type="transmembrane region" description="Helical" evidence="8">
    <location>
        <begin position="37"/>
        <end position="56"/>
    </location>
</feature>
<keyword evidence="6 8" id="KW-1133">Transmembrane helix</keyword>
<evidence type="ECO:0000256" key="5">
    <source>
        <dbReference type="ARBA" id="ARBA00022692"/>
    </source>
</evidence>
<feature type="transmembrane region" description="Helical" evidence="8">
    <location>
        <begin position="217"/>
        <end position="239"/>
    </location>
</feature>
<reference evidence="9" key="1">
    <citation type="submission" date="2022-07" db="EMBL/GenBank/DDBJ databases">
        <authorList>
            <person name="Li W.-J."/>
            <person name="Deng Q.-Q."/>
        </authorList>
    </citation>
    <scope>NUCLEOTIDE SEQUENCE</scope>
    <source>
        <strain evidence="9">SYSU M60031</strain>
    </source>
</reference>
<sequence>MKERENITIWQFLILMLNFEIGSAVVVGIGTEAKQDAWIACLAATGLGMLLISLYYKLSQLSDRKHLYGIFGLAFGKWAGLALSFLYTVYFIYIAARVTRDFSELINTAILPYTPMEVIIFTLTFLVAYMVYKGIEVTGRTAEVFSPTVFIFIFAIIMMLWASKGIHFNSFRPVLGDGPMPVLRAVFPGLLTFPFGELVTFSMVLPLVSDVKQIKKYSLIGVGISGMLVTLAVAVQIAALGSETRGRASFPLLGTAKNISIGEFVERVDALIVFVMMLGIIVKSGIFLFCALQGIEHLTSRPYRQFVFPVSMIVGMSAVLVSYNYAEHLQEGVEFVTRYVHVPLQIGIPGLALLVLWIKQRKEGGGRAAASKT</sequence>
<accession>A0AA41X8T1</accession>
<feature type="transmembrane region" description="Helical" evidence="8">
    <location>
        <begin position="113"/>
        <end position="132"/>
    </location>
</feature>
<evidence type="ECO:0000313" key="10">
    <source>
        <dbReference type="Proteomes" id="UP001156102"/>
    </source>
</evidence>
<dbReference type="Proteomes" id="UP001156102">
    <property type="component" value="Unassembled WGS sequence"/>
</dbReference>
<feature type="transmembrane region" description="Helical" evidence="8">
    <location>
        <begin position="182"/>
        <end position="205"/>
    </location>
</feature>
<feature type="transmembrane region" description="Helical" evidence="8">
    <location>
        <begin position="338"/>
        <end position="358"/>
    </location>
</feature>
<dbReference type="GO" id="GO:0009847">
    <property type="term" value="P:spore germination"/>
    <property type="evidence" value="ECO:0007669"/>
    <property type="project" value="InterPro"/>
</dbReference>
<evidence type="ECO:0000256" key="7">
    <source>
        <dbReference type="ARBA" id="ARBA00023136"/>
    </source>
</evidence>
<gene>
    <name evidence="9" type="ORF">NK662_20090</name>
</gene>
<evidence type="ECO:0000256" key="6">
    <source>
        <dbReference type="ARBA" id="ARBA00022989"/>
    </source>
</evidence>
<dbReference type="NCBIfam" id="TIGR00912">
    <property type="entry name" value="2A0309"/>
    <property type="match status" value="1"/>
</dbReference>
<evidence type="ECO:0000256" key="2">
    <source>
        <dbReference type="ARBA" id="ARBA00007998"/>
    </source>
</evidence>
<evidence type="ECO:0000256" key="1">
    <source>
        <dbReference type="ARBA" id="ARBA00004141"/>
    </source>
</evidence>
<proteinExistence type="inferred from homology"/>
<keyword evidence="5 8" id="KW-0812">Transmembrane</keyword>
<evidence type="ECO:0000256" key="8">
    <source>
        <dbReference type="SAM" id="Phobius"/>
    </source>
</evidence>
<dbReference type="Pfam" id="PF03845">
    <property type="entry name" value="Spore_permease"/>
    <property type="match status" value="1"/>
</dbReference>
<feature type="transmembrane region" description="Helical" evidence="8">
    <location>
        <begin position="12"/>
        <end position="31"/>
    </location>
</feature>
<name>A0AA41X8T1_9BACI</name>
<evidence type="ECO:0000256" key="3">
    <source>
        <dbReference type="ARBA" id="ARBA00022448"/>
    </source>
</evidence>
<dbReference type="InterPro" id="IPR004761">
    <property type="entry name" value="Spore_GerAB"/>
</dbReference>
<comment type="caution">
    <text evidence="9">The sequence shown here is derived from an EMBL/GenBank/DDBJ whole genome shotgun (WGS) entry which is preliminary data.</text>
</comment>
<dbReference type="PANTHER" id="PTHR34975">
    <property type="entry name" value="SPORE GERMINATION PROTEIN A2"/>
    <property type="match status" value="1"/>
</dbReference>
<feature type="transmembrane region" description="Helical" evidence="8">
    <location>
        <begin position="306"/>
        <end position="326"/>
    </location>
</feature>
<feature type="transmembrane region" description="Helical" evidence="8">
    <location>
        <begin position="68"/>
        <end position="93"/>
    </location>
</feature>